<organism evidence="8 12">
    <name type="scientific">Aphanomyces astaci</name>
    <name type="common">Crayfish plague agent</name>
    <dbReference type="NCBI Taxonomy" id="112090"/>
    <lineage>
        <taxon>Eukaryota</taxon>
        <taxon>Sar</taxon>
        <taxon>Stramenopiles</taxon>
        <taxon>Oomycota</taxon>
        <taxon>Saprolegniomycetes</taxon>
        <taxon>Saprolegniales</taxon>
        <taxon>Verrucalvaceae</taxon>
        <taxon>Aphanomyces</taxon>
    </lineage>
</organism>
<evidence type="ECO:0000256" key="1">
    <source>
        <dbReference type="SAM" id="MobiDB-lite"/>
    </source>
</evidence>
<accession>A0A397FFY0</accession>
<dbReference type="EMBL" id="QUTE01009005">
    <property type="protein sequence ID" value="RHZ21314.1"/>
    <property type="molecule type" value="Genomic_DNA"/>
</dbReference>
<reference evidence="10 11" key="2">
    <citation type="submission" date="2018-08" db="EMBL/GenBank/DDBJ databases">
        <title>Aphanomyces genome sequencing and annotation.</title>
        <authorList>
            <person name="Minardi D."/>
            <person name="Oidtmann B."/>
            <person name="Van Der Giezen M."/>
            <person name="Studholme D.J."/>
        </authorList>
    </citation>
    <scope>NUCLEOTIDE SEQUENCE [LARGE SCALE GENOMIC DNA]</scope>
    <source>
        <strain evidence="8 12">197901</strain>
        <strain evidence="6 14">D2</strain>
        <strain evidence="7 17">FDL457</strain>
        <strain evidence="3 10">Kv</strain>
        <strain evidence="4 11">SA</strain>
        <strain evidence="5 16">Si</strain>
        <strain evidence="2 13">Yx</strain>
    </source>
</reference>
<evidence type="ECO:0000313" key="11">
    <source>
        <dbReference type="Proteomes" id="UP000265716"/>
    </source>
</evidence>
<evidence type="ECO:0000313" key="16">
    <source>
        <dbReference type="Proteomes" id="UP000283543"/>
    </source>
</evidence>
<dbReference type="VEuPathDB" id="FungiDB:H257_15905"/>
<dbReference type="Proteomes" id="UP000265427">
    <property type="component" value="Unassembled WGS sequence"/>
</dbReference>
<evidence type="ECO:0000313" key="5">
    <source>
        <dbReference type="EMBL" id="RHY40481.1"/>
    </source>
</evidence>
<evidence type="ECO:0000313" key="12">
    <source>
        <dbReference type="Proteomes" id="UP000266196"/>
    </source>
</evidence>
<dbReference type="EMBL" id="QUSZ01007569">
    <property type="protein sequence ID" value="RHY02197.1"/>
    <property type="molecule type" value="Genomic_DNA"/>
</dbReference>
<gene>
    <name evidence="2" type="ORF">DYB25_008623</name>
    <name evidence="7" type="ORF">DYB26_002254</name>
    <name evidence="9" type="ORF">DYB28_005907</name>
    <name evidence="6" type="ORF">DYB30_010728</name>
    <name evidence="8" type="ORF">DYB31_002078</name>
    <name evidence="5" type="ORF">DYB34_009854</name>
    <name evidence="3" type="ORF">DYB36_008603</name>
    <name evidence="4" type="ORF">DYB38_009180</name>
</gene>
<evidence type="ECO:0000313" key="17">
    <source>
        <dbReference type="Proteomes" id="UP000286510"/>
    </source>
</evidence>
<dbReference type="Proteomes" id="UP000286510">
    <property type="component" value="Unassembled WGS sequence"/>
</dbReference>
<proteinExistence type="predicted"/>
<evidence type="ECO:0000313" key="9">
    <source>
        <dbReference type="EMBL" id="RLN76436.1"/>
    </source>
</evidence>
<name>A0A397FFY0_APHAT</name>
<dbReference type="EMBL" id="QUTD01007360">
    <property type="protein sequence ID" value="RHY50571.1"/>
    <property type="molecule type" value="Genomic_DNA"/>
</dbReference>
<dbReference type="Proteomes" id="UP000266196">
    <property type="component" value="Unassembled WGS sequence"/>
</dbReference>
<evidence type="ECO:0000313" key="4">
    <source>
        <dbReference type="EMBL" id="RHY36216.1"/>
    </source>
</evidence>
<dbReference type="EMBL" id="QUTB01009842">
    <property type="protein sequence ID" value="RHY40481.1"/>
    <property type="molecule type" value="Genomic_DNA"/>
</dbReference>
<dbReference type="Proteomes" id="UP000265716">
    <property type="component" value="Unassembled WGS sequence"/>
</dbReference>
<evidence type="ECO:0000313" key="6">
    <source>
        <dbReference type="EMBL" id="RHY50571.1"/>
    </source>
</evidence>
<sequence>MSAAPYHHQAQCTSDVWSLSCPSLEDDTAYALALAAQFEAEDSDALAMASADAALAHDLAAASSAGSYRSSHGTFSFDDGDSDRDVAQALINSRGSTTFDEWAKEYQVEPTPLINEDAASMALAKALADQFDHEIAIELTTQDIDEGDDATDVADHRWETADLNDEPTPDDTSAAADTPVVRSRNRRVSWFAQSSKSYMRKGVRIALD</sequence>
<evidence type="ECO:0000313" key="2">
    <source>
        <dbReference type="EMBL" id="RHX99260.1"/>
    </source>
</evidence>
<protein>
    <submittedName>
        <fullName evidence="8">Uncharacterized protein</fullName>
    </submittedName>
</protein>
<dbReference type="EMBL" id="QUTC01012604">
    <property type="protein sequence ID" value="RHY36216.1"/>
    <property type="molecule type" value="Genomic_DNA"/>
</dbReference>
<evidence type="ECO:0000313" key="14">
    <source>
        <dbReference type="Proteomes" id="UP000266643"/>
    </source>
</evidence>
<evidence type="ECO:0000313" key="13">
    <source>
        <dbReference type="Proteomes" id="UP000266239"/>
    </source>
</evidence>
<evidence type="ECO:0000313" key="7">
    <source>
        <dbReference type="EMBL" id="RHZ18369.1"/>
    </source>
</evidence>
<evidence type="ECO:0000313" key="3">
    <source>
        <dbReference type="EMBL" id="RHY02197.1"/>
    </source>
</evidence>
<dbReference type="Proteomes" id="UP000275652">
    <property type="component" value="Unassembled WGS sequence"/>
</dbReference>
<comment type="caution">
    <text evidence="8">The sequence shown here is derived from an EMBL/GenBank/DDBJ whole genome shotgun (WGS) entry which is preliminary data.</text>
</comment>
<feature type="region of interest" description="Disordered" evidence="1">
    <location>
        <begin position="160"/>
        <end position="180"/>
    </location>
</feature>
<evidence type="ECO:0000313" key="10">
    <source>
        <dbReference type="Proteomes" id="UP000265427"/>
    </source>
</evidence>
<dbReference type="EMBL" id="QUTF01013347">
    <property type="protein sequence ID" value="RHZ18369.1"/>
    <property type="molecule type" value="Genomic_DNA"/>
</dbReference>
<evidence type="ECO:0000313" key="8">
    <source>
        <dbReference type="EMBL" id="RHZ21314.1"/>
    </source>
</evidence>
<reference evidence="9 15" key="1">
    <citation type="journal article" date="2018" name="J. Invertebr. Pathol.">
        <title>New genotyping method for the causative agent of crayfish plague (Aphanomyces astaci) based on whole genome data.</title>
        <authorList>
            <person name="Minardi D."/>
            <person name="Studholme D.J."/>
            <person name="van der Giezen M."/>
            <person name="Pretto T."/>
            <person name="Oidtmann B."/>
        </authorList>
    </citation>
    <scope>NUCLEOTIDE SEQUENCE [LARGE SCALE GENOMIC DNA]</scope>
    <source>
        <strain evidence="9 15">KB13</strain>
    </source>
</reference>
<dbReference type="AlphaFoldDB" id="A0A397FFY0"/>
<dbReference type="EMBL" id="QUTI01065425">
    <property type="protein sequence ID" value="RLN76436.1"/>
    <property type="molecule type" value="Genomic_DNA"/>
</dbReference>
<dbReference type="Proteomes" id="UP000266643">
    <property type="component" value="Unassembled WGS sequence"/>
</dbReference>
<dbReference type="Proteomes" id="UP000266239">
    <property type="component" value="Unassembled WGS sequence"/>
</dbReference>
<dbReference type="Proteomes" id="UP000283543">
    <property type="component" value="Unassembled WGS sequence"/>
</dbReference>
<evidence type="ECO:0000313" key="15">
    <source>
        <dbReference type="Proteomes" id="UP000275652"/>
    </source>
</evidence>
<dbReference type="EMBL" id="QUTA01010732">
    <property type="protein sequence ID" value="RHX99260.1"/>
    <property type="molecule type" value="Genomic_DNA"/>
</dbReference>